<comment type="caution">
    <text evidence="6">The sequence shown here is derived from an EMBL/GenBank/DDBJ whole genome shotgun (WGS) entry which is preliminary data.</text>
</comment>
<gene>
    <name evidence="6" type="ORF">M8330_19325</name>
</gene>
<evidence type="ECO:0000256" key="1">
    <source>
        <dbReference type="ARBA" id="ARBA00023015"/>
    </source>
</evidence>
<name>A0A9X2IG28_9ACTN</name>
<evidence type="ECO:0000313" key="7">
    <source>
        <dbReference type="Proteomes" id="UP001139485"/>
    </source>
</evidence>
<keyword evidence="3" id="KW-0804">Transcription</keyword>
<dbReference type="InterPro" id="IPR036271">
    <property type="entry name" value="Tet_transcr_reg_TetR-rel_C_sf"/>
</dbReference>
<dbReference type="AlphaFoldDB" id="A0A9X2IG28"/>
<dbReference type="Pfam" id="PF16925">
    <property type="entry name" value="TetR_C_13"/>
    <property type="match status" value="1"/>
</dbReference>
<organism evidence="6 7">
    <name type="scientific">Nocardioides bruguierae</name>
    <dbReference type="NCBI Taxonomy" id="2945102"/>
    <lineage>
        <taxon>Bacteria</taxon>
        <taxon>Bacillati</taxon>
        <taxon>Actinomycetota</taxon>
        <taxon>Actinomycetes</taxon>
        <taxon>Propionibacteriales</taxon>
        <taxon>Nocardioidaceae</taxon>
        <taxon>Nocardioides</taxon>
    </lineage>
</organism>
<accession>A0A9X2IG28</accession>
<evidence type="ECO:0000256" key="3">
    <source>
        <dbReference type="ARBA" id="ARBA00023163"/>
    </source>
</evidence>
<evidence type="ECO:0000256" key="2">
    <source>
        <dbReference type="ARBA" id="ARBA00023125"/>
    </source>
</evidence>
<dbReference type="InterPro" id="IPR001647">
    <property type="entry name" value="HTH_TetR"/>
</dbReference>
<dbReference type="SUPFAM" id="SSF46689">
    <property type="entry name" value="Homeodomain-like"/>
    <property type="match status" value="1"/>
</dbReference>
<feature type="domain" description="HTH tetR-type" evidence="5">
    <location>
        <begin position="11"/>
        <end position="71"/>
    </location>
</feature>
<protein>
    <submittedName>
        <fullName evidence="6">TetR/AcrR family transcriptional regulator</fullName>
    </submittedName>
</protein>
<dbReference type="SUPFAM" id="SSF48498">
    <property type="entry name" value="Tetracyclin repressor-like, C-terminal domain"/>
    <property type="match status" value="1"/>
</dbReference>
<evidence type="ECO:0000313" key="6">
    <source>
        <dbReference type="EMBL" id="MCM0622446.1"/>
    </source>
</evidence>
<sequence>MLAQDQPVEWTPKAHDLLEAAAALFYERGIAAVGVDTVAQHAGVTKKTLYDRFGSKERLVAEYLRSREEQRRAALVAALDEARDPVERVAAVYDGTRAWAAAQPVWRGCPVVNAHAEINTAGHPAYPLVAEQKRWTRDLFSGLLVYAGVPAEHRDALATQLLALLEGAQVVVGMGADPHGFLRARDAGVALVRSVLA</sequence>
<keyword evidence="7" id="KW-1185">Reference proteome</keyword>
<evidence type="ECO:0000259" key="5">
    <source>
        <dbReference type="PROSITE" id="PS50977"/>
    </source>
</evidence>
<dbReference type="PRINTS" id="PR00455">
    <property type="entry name" value="HTHTETR"/>
</dbReference>
<dbReference type="InterPro" id="IPR011075">
    <property type="entry name" value="TetR_C"/>
</dbReference>
<dbReference type="PANTHER" id="PTHR47506">
    <property type="entry name" value="TRANSCRIPTIONAL REGULATORY PROTEIN"/>
    <property type="match status" value="1"/>
</dbReference>
<reference evidence="6" key="1">
    <citation type="submission" date="2022-05" db="EMBL/GenBank/DDBJ databases">
        <authorList>
            <person name="Tuo L."/>
        </authorList>
    </citation>
    <scope>NUCLEOTIDE SEQUENCE</scope>
    <source>
        <strain evidence="6">BSK12Z-4</strain>
    </source>
</reference>
<proteinExistence type="predicted"/>
<dbReference type="GO" id="GO:0003677">
    <property type="term" value="F:DNA binding"/>
    <property type="evidence" value="ECO:0007669"/>
    <property type="project" value="UniProtKB-UniRule"/>
</dbReference>
<dbReference type="PROSITE" id="PS50977">
    <property type="entry name" value="HTH_TETR_2"/>
    <property type="match status" value="1"/>
</dbReference>
<dbReference type="EMBL" id="JAMOIL010000035">
    <property type="protein sequence ID" value="MCM0622446.1"/>
    <property type="molecule type" value="Genomic_DNA"/>
</dbReference>
<dbReference type="Proteomes" id="UP001139485">
    <property type="component" value="Unassembled WGS sequence"/>
</dbReference>
<dbReference type="RefSeq" id="WP_250828659.1">
    <property type="nucleotide sequence ID" value="NZ_JAMOIL010000035.1"/>
</dbReference>
<feature type="DNA-binding region" description="H-T-H motif" evidence="4">
    <location>
        <begin position="34"/>
        <end position="53"/>
    </location>
</feature>
<dbReference type="InterPro" id="IPR009057">
    <property type="entry name" value="Homeodomain-like_sf"/>
</dbReference>
<keyword evidence="1" id="KW-0805">Transcription regulation</keyword>
<keyword evidence="2 4" id="KW-0238">DNA-binding</keyword>
<dbReference type="Pfam" id="PF00440">
    <property type="entry name" value="TetR_N"/>
    <property type="match status" value="1"/>
</dbReference>
<dbReference type="PANTHER" id="PTHR47506:SF3">
    <property type="entry name" value="HTH-TYPE TRANSCRIPTIONAL REGULATOR LMRA"/>
    <property type="match status" value="1"/>
</dbReference>
<dbReference type="Gene3D" id="1.10.357.10">
    <property type="entry name" value="Tetracycline Repressor, domain 2"/>
    <property type="match status" value="1"/>
</dbReference>
<evidence type="ECO:0000256" key="4">
    <source>
        <dbReference type="PROSITE-ProRule" id="PRU00335"/>
    </source>
</evidence>